<sequence length="75" mass="8766">MWVLGQFLWWRGTQAAMSSDFLFSSCGPLGRPGWGPAFFQLVGGAIFHSIFFPYFWRYISVTFWEHSGHRLFRAN</sequence>
<keyword evidence="1" id="KW-0472">Membrane</keyword>
<accession>A0A6B0TU01</accession>
<keyword evidence="2" id="KW-0732">Signal</keyword>
<evidence type="ECO:0000256" key="2">
    <source>
        <dbReference type="SAM" id="SignalP"/>
    </source>
</evidence>
<evidence type="ECO:0000313" key="3">
    <source>
        <dbReference type="EMBL" id="MXU83469.1"/>
    </source>
</evidence>
<name>A0A6B0TU01_IXORI</name>
<evidence type="ECO:0008006" key="4">
    <source>
        <dbReference type="Google" id="ProtNLM"/>
    </source>
</evidence>
<dbReference type="AlphaFoldDB" id="A0A6B0TU01"/>
<reference evidence="3" key="1">
    <citation type="submission" date="2019-12" db="EMBL/GenBank/DDBJ databases">
        <title>An insight into the sialome of adult female Ixodes ricinus ticks feeding for 6 days.</title>
        <authorList>
            <person name="Perner J."/>
            <person name="Ribeiro J.M.C."/>
        </authorList>
    </citation>
    <scope>NUCLEOTIDE SEQUENCE</scope>
    <source>
        <strain evidence="3">Semi-engorged</strain>
        <tissue evidence="3">Salivary glands</tissue>
    </source>
</reference>
<dbReference type="EMBL" id="GIFC01001386">
    <property type="protein sequence ID" value="MXU83469.1"/>
    <property type="molecule type" value="Transcribed_RNA"/>
</dbReference>
<keyword evidence="1" id="KW-1133">Transmembrane helix</keyword>
<keyword evidence="1" id="KW-0812">Transmembrane</keyword>
<evidence type="ECO:0000256" key="1">
    <source>
        <dbReference type="SAM" id="Phobius"/>
    </source>
</evidence>
<feature type="chain" id="PRO_5025664305" description="Secreted protein" evidence="2">
    <location>
        <begin position="16"/>
        <end position="75"/>
    </location>
</feature>
<feature type="transmembrane region" description="Helical" evidence="1">
    <location>
        <begin position="34"/>
        <end position="56"/>
    </location>
</feature>
<organism evidence="3">
    <name type="scientific">Ixodes ricinus</name>
    <name type="common">Common tick</name>
    <name type="synonym">Acarus ricinus</name>
    <dbReference type="NCBI Taxonomy" id="34613"/>
    <lineage>
        <taxon>Eukaryota</taxon>
        <taxon>Metazoa</taxon>
        <taxon>Ecdysozoa</taxon>
        <taxon>Arthropoda</taxon>
        <taxon>Chelicerata</taxon>
        <taxon>Arachnida</taxon>
        <taxon>Acari</taxon>
        <taxon>Parasitiformes</taxon>
        <taxon>Ixodida</taxon>
        <taxon>Ixodoidea</taxon>
        <taxon>Ixodidae</taxon>
        <taxon>Ixodinae</taxon>
        <taxon>Ixodes</taxon>
    </lineage>
</organism>
<protein>
    <recommendedName>
        <fullName evidence="4">Secreted protein</fullName>
    </recommendedName>
</protein>
<feature type="signal peptide" evidence="2">
    <location>
        <begin position="1"/>
        <end position="15"/>
    </location>
</feature>
<proteinExistence type="predicted"/>